<dbReference type="InterPro" id="IPR001272">
    <property type="entry name" value="PEP_carboxykinase_ATP"/>
</dbReference>
<dbReference type="PANTHER" id="PTHR30031:SF2">
    <property type="entry name" value="PHOSPHOENOLPYRUVATE CARBOXYKINASE (ATP)"/>
    <property type="match status" value="1"/>
</dbReference>
<proteinExistence type="predicted"/>
<dbReference type="PANTHER" id="PTHR30031">
    <property type="entry name" value="PHOSPHOENOLPYRUVATE CARBOXYKINASE ATP"/>
    <property type="match status" value="1"/>
</dbReference>
<sequence>MPSAAASYERTALKCACVDRLGQFGRKKLQLAISGVIILGGDAVHSGELAKAEYETFGTFDLQIPATALDGVPRELLIPRLAWKDKEVFEREGRKFGGMFTSFGGMFTKVSALYERDADEKVRTAGSSSIGR</sequence>
<dbReference type="InterPro" id="IPR013035">
    <property type="entry name" value="PEP_carboxykinase_C"/>
</dbReference>
<evidence type="ECO:0000313" key="1">
    <source>
        <dbReference type="EMBL" id="KIP03469.1"/>
    </source>
</evidence>
<organism evidence="1 2">
    <name type="scientific">Phlebiopsis gigantea (strain 11061_1 CR5-6)</name>
    <name type="common">White-rot fungus</name>
    <name type="synonym">Peniophora gigantea</name>
    <dbReference type="NCBI Taxonomy" id="745531"/>
    <lineage>
        <taxon>Eukaryota</taxon>
        <taxon>Fungi</taxon>
        <taxon>Dikarya</taxon>
        <taxon>Basidiomycota</taxon>
        <taxon>Agaricomycotina</taxon>
        <taxon>Agaricomycetes</taxon>
        <taxon>Polyporales</taxon>
        <taxon>Phanerochaetaceae</taxon>
        <taxon>Phlebiopsis</taxon>
    </lineage>
</organism>
<dbReference type="GO" id="GO:0004612">
    <property type="term" value="F:phosphoenolpyruvate carboxykinase (ATP) activity"/>
    <property type="evidence" value="ECO:0007669"/>
    <property type="project" value="InterPro"/>
</dbReference>
<dbReference type="OrthoDB" id="184182at2759"/>
<reference evidence="1 2" key="1">
    <citation type="journal article" date="2014" name="PLoS Genet.">
        <title>Analysis of the Phlebiopsis gigantea genome, transcriptome and secretome provides insight into its pioneer colonization strategies of wood.</title>
        <authorList>
            <person name="Hori C."/>
            <person name="Ishida T."/>
            <person name="Igarashi K."/>
            <person name="Samejima M."/>
            <person name="Suzuki H."/>
            <person name="Master E."/>
            <person name="Ferreira P."/>
            <person name="Ruiz-Duenas F.J."/>
            <person name="Held B."/>
            <person name="Canessa P."/>
            <person name="Larrondo L.F."/>
            <person name="Schmoll M."/>
            <person name="Druzhinina I.S."/>
            <person name="Kubicek C.P."/>
            <person name="Gaskell J.A."/>
            <person name="Kersten P."/>
            <person name="St John F."/>
            <person name="Glasner J."/>
            <person name="Sabat G."/>
            <person name="Splinter BonDurant S."/>
            <person name="Syed K."/>
            <person name="Yadav J."/>
            <person name="Mgbeahuruike A.C."/>
            <person name="Kovalchuk A."/>
            <person name="Asiegbu F.O."/>
            <person name="Lackner G."/>
            <person name="Hoffmeister D."/>
            <person name="Rencoret J."/>
            <person name="Gutierrez A."/>
            <person name="Sun H."/>
            <person name="Lindquist E."/>
            <person name="Barry K."/>
            <person name="Riley R."/>
            <person name="Grigoriev I.V."/>
            <person name="Henrissat B."/>
            <person name="Kues U."/>
            <person name="Berka R.M."/>
            <person name="Martinez A.T."/>
            <person name="Covert S.F."/>
            <person name="Blanchette R.A."/>
            <person name="Cullen D."/>
        </authorList>
    </citation>
    <scope>NUCLEOTIDE SEQUENCE [LARGE SCALE GENOMIC DNA]</scope>
    <source>
        <strain evidence="1 2">11061_1 CR5-6</strain>
    </source>
</reference>
<dbReference type="STRING" id="745531.A0A0C3NFI6"/>
<dbReference type="GO" id="GO:0006094">
    <property type="term" value="P:gluconeogenesis"/>
    <property type="evidence" value="ECO:0007669"/>
    <property type="project" value="InterPro"/>
</dbReference>
<protein>
    <submittedName>
        <fullName evidence="1">Uncharacterized protein</fullName>
    </submittedName>
</protein>
<gene>
    <name evidence="1" type="ORF">PHLGIDRAFT_121549</name>
</gene>
<dbReference type="EMBL" id="KN840614">
    <property type="protein sequence ID" value="KIP03469.1"/>
    <property type="molecule type" value="Genomic_DNA"/>
</dbReference>
<name>A0A0C3NFI6_PHLG1</name>
<accession>A0A0C3NFI6</accession>
<dbReference type="SUPFAM" id="SSF53795">
    <property type="entry name" value="PEP carboxykinase-like"/>
    <property type="match status" value="1"/>
</dbReference>
<keyword evidence="2" id="KW-1185">Reference proteome</keyword>
<dbReference type="Proteomes" id="UP000053257">
    <property type="component" value="Unassembled WGS sequence"/>
</dbReference>
<dbReference type="Gene3D" id="3.90.228.20">
    <property type="match status" value="1"/>
</dbReference>
<dbReference type="AlphaFoldDB" id="A0A0C3NFI6"/>
<dbReference type="GO" id="GO:0005829">
    <property type="term" value="C:cytosol"/>
    <property type="evidence" value="ECO:0007669"/>
    <property type="project" value="TreeGrafter"/>
</dbReference>
<dbReference type="HOGENOM" id="CLU_1917807_0_0_1"/>
<dbReference type="GO" id="GO:0005524">
    <property type="term" value="F:ATP binding"/>
    <property type="evidence" value="ECO:0007669"/>
    <property type="project" value="InterPro"/>
</dbReference>
<evidence type="ECO:0000313" key="2">
    <source>
        <dbReference type="Proteomes" id="UP000053257"/>
    </source>
</evidence>